<dbReference type="Proteomes" id="UP000075901">
    <property type="component" value="Unassembled WGS sequence"/>
</dbReference>
<feature type="compositionally biased region" description="Polar residues" evidence="1">
    <location>
        <begin position="207"/>
        <end position="265"/>
    </location>
</feature>
<reference evidence="3" key="1">
    <citation type="submission" date="2013-09" db="EMBL/GenBank/DDBJ databases">
        <title>The Genome Sequence of Anopheles maculatus species B.</title>
        <authorList>
            <consortium name="The Broad Institute Genomics Platform"/>
            <person name="Neafsey D.E."/>
            <person name="Besansky N."/>
            <person name="Howell P."/>
            <person name="Walton C."/>
            <person name="Young S.K."/>
            <person name="Zeng Q."/>
            <person name="Gargeya S."/>
            <person name="Fitzgerald M."/>
            <person name="Haas B."/>
            <person name="Abouelleil A."/>
            <person name="Allen A.W."/>
            <person name="Alvarado L."/>
            <person name="Arachchi H.M."/>
            <person name="Berlin A.M."/>
            <person name="Chapman S.B."/>
            <person name="Gainer-Dewar J."/>
            <person name="Goldberg J."/>
            <person name="Griggs A."/>
            <person name="Gujja S."/>
            <person name="Hansen M."/>
            <person name="Howarth C."/>
            <person name="Imamovic A."/>
            <person name="Ireland A."/>
            <person name="Larimer J."/>
            <person name="McCowan C."/>
            <person name="Murphy C."/>
            <person name="Pearson M."/>
            <person name="Poon T.W."/>
            <person name="Priest M."/>
            <person name="Roberts A."/>
            <person name="Saif S."/>
            <person name="Shea T."/>
            <person name="Sisk P."/>
            <person name="Sykes S."/>
            <person name="Wortman J."/>
            <person name="Nusbaum C."/>
            <person name="Birren B."/>
        </authorList>
    </citation>
    <scope>NUCLEOTIDE SEQUENCE [LARGE SCALE GENOMIC DNA]</scope>
    <source>
        <strain evidence="3">maculatus3</strain>
    </source>
</reference>
<feature type="region of interest" description="Disordered" evidence="1">
    <location>
        <begin position="202"/>
        <end position="344"/>
    </location>
</feature>
<feature type="compositionally biased region" description="Polar residues" evidence="1">
    <location>
        <begin position="281"/>
        <end position="294"/>
    </location>
</feature>
<dbReference type="VEuPathDB" id="VectorBase:AMAM003398"/>
<dbReference type="AlphaFoldDB" id="A0A182SBE2"/>
<keyword evidence="3" id="KW-1185">Reference proteome</keyword>
<evidence type="ECO:0000256" key="1">
    <source>
        <dbReference type="SAM" id="MobiDB-lite"/>
    </source>
</evidence>
<proteinExistence type="predicted"/>
<reference evidence="2" key="2">
    <citation type="submission" date="2020-05" db="UniProtKB">
        <authorList>
            <consortium name="EnsemblMetazoa"/>
        </authorList>
    </citation>
    <scope>IDENTIFICATION</scope>
    <source>
        <strain evidence="2">maculatus3</strain>
    </source>
</reference>
<accession>A0A182SBE2</accession>
<evidence type="ECO:0000313" key="3">
    <source>
        <dbReference type="Proteomes" id="UP000075901"/>
    </source>
</evidence>
<protein>
    <submittedName>
        <fullName evidence="2">Uncharacterized protein</fullName>
    </submittedName>
</protein>
<dbReference type="EnsemblMetazoa" id="AMAM003398-RA">
    <property type="protein sequence ID" value="AMAM003398-PA"/>
    <property type="gene ID" value="AMAM003398"/>
</dbReference>
<organism evidence="2 3">
    <name type="scientific">Anopheles maculatus</name>
    <dbReference type="NCBI Taxonomy" id="74869"/>
    <lineage>
        <taxon>Eukaryota</taxon>
        <taxon>Metazoa</taxon>
        <taxon>Ecdysozoa</taxon>
        <taxon>Arthropoda</taxon>
        <taxon>Hexapoda</taxon>
        <taxon>Insecta</taxon>
        <taxon>Pterygota</taxon>
        <taxon>Neoptera</taxon>
        <taxon>Endopterygota</taxon>
        <taxon>Diptera</taxon>
        <taxon>Nematocera</taxon>
        <taxon>Culicoidea</taxon>
        <taxon>Culicidae</taxon>
        <taxon>Anophelinae</taxon>
        <taxon>Anopheles</taxon>
        <taxon>Anopheles maculatus group</taxon>
    </lineage>
</organism>
<sequence length="440" mass="47483">MYSLAEQFCMTNPYLKAYQGALEKGVTPVSFLQKPLRDVLQEFIVMQSQLFQLVNLCSSVIEFPLANSVVVLADHLINVLKTSGTAEVLRAVVSTIPCTEWGIENSAAAPTPVPSHCGENTIGSSQTPNDRSYNADDTLLGQDIIINASDVSFIEKLTPFVSSNSSMPIIVENAMVSEPSPTMKSSRLNGMLAGKRYDAANVPPSYVKQSNGQQTTSTPPIVPHQSNQSNKPPQNGTMQQVREPEPTSTSDQPANVQQIASSVPKETTHKLPSSAAASSAVTLTKGATRSNATPLDNPILPGTVSSRSTSSRKRSHIRILDFGTPPFKRGSPSTVGRPSPVIPSPALLSVPKRAVAMEQQPATAINRGYINTPAPPPPPAPVHSIPNEKPKPKKVIVKRRIMRCGVRRQGKRIINTKLCSRRLVARIVPKVRRDGALFKL</sequence>
<evidence type="ECO:0000313" key="2">
    <source>
        <dbReference type="EnsemblMetazoa" id="AMAM003398-PA"/>
    </source>
</evidence>
<name>A0A182SBE2_9DIPT</name>